<gene>
    <name evidence="1" type="ORF">DLSSTS7063_00442</name>
</gene>
<protein>
    <submittedName>
        <fullName evidence="1">Uncharacterized protein</fullName>
    </submittedName>
</protein>
<evidence type="ECO:0000313" key="2">
    <source>
        <dbReference type="Proteomes" id="UP000398619"/>
    </source>
</evidence>
<organism evidence="1 2">
    <name type="scientific">Dorea longicatena</name>
    <dbReference type="NCBI Taxonomy" id="88431"/>
    <lineage>
        <taxon>Bacteria</taxon>
        <taxon>Bacillati</taxon>
        <taxon>Bacillota</taxon>
        <taxon>Clostridia</taxon>
        <taxon>Lachnospirales</taxon>
        <taxon>Lachnospiraceae</taxon>
        <taxon>Dorea</taxon>
    </lineage>
</organism>
<dbReference type="AlphaFoldDB" id="A0A564SBS4"/>
<evidence type="ECO:0000313" key="1">
    <source>
        <dbReference type="EMBL" id="VUW92656.1"/>
    </source>
</evidence>
<dbReference type="RefSeq" id="WP_055247257.1">
    <property type="nucleotide sequence ID" value="NZ_CABHNM010000014.1"/>
</dbReference>
<name>A0A564SBS4_9FIRM</name>
<accession>A0A564SBS4</accession>
<dbReference type="EMBL" id="CABHNM010000014">
    <property type="protein sequence ID" value="VUW92656.1"/>
    <property type="molecule type" value="Genomic_DNA"/>
</dbReference>
<reference evidence="1 2" key="1">
    <citation type="submission" date="2019-07" db="EMBL/GenBank/DDBJ databases">
        <authorList>
            <person name="Hibberd C M."/>
            <person name="Gehrig L. J."/>
            <person name="Chang H.-W."/>
            <person name="Venkatesh S."/>
        </authorList>
    </citation>
    <scope>NUCLEOTIDE SEQUENCE [LARGE SCALE GENOMIC DNA]</scope>
    <source>
        <strain evidence="1">Dorea_longicatena_SSTS_Bg7063</strain>
    </source>
</reference>
<proteinExistence type="predicted"/>
<sequence length="81" mass="9260">MLKIYACLAGDWVCLTDDPDCTIGENKKSPSVWWEENASIYSPGKRPSDLLDSFYGLDYVHISYKGNDWRINPIYIQIVNG</sequence>
<dbReference type="Proteomes" id="UP000398619">
    <property type="component" value="Unassembled WGS sequence"/>
</dbReference>